<dbReference type="Proteomes" id="UP000029095">
    <property type="component" value="Unassembled WGS sequence"/>
</dbReference>
<evidence type="ECO:0000256" key="5">
    <source>
        <dbReference type="ARBA" id="ARBA00023004"/>
    </source>
</evidence>
<dbReference type="PRINTS" id="PR00352">
    <property type="entry name" value="3FE4SFRDOXIN"/>
</dbReference>
<evidence type="ECO:0000256" key="2">
    <source>
        <dbReference type="ARBA" id="ARBA00022448"/>
    </source>
</evidence>
<name>A0A086MQR6_9ACTN</name>
<protein>
    <recommendedName>
        <fullName evidence="8">Ferredoxin</fullName>
    </recommendedName>
</protein>
<dbReference type="Pfam" id="PF13370">
    <property type="entry name" value="Fer4_13"/>
    <property type="match status" value="1"/>
</dbReference>
<comment type="function">
    <text evidence="8">Ferredoxins are iron-sulfur proteins that transfer electrons in a wide variety of metabolic reactions.</text>
</comment>
<accession>A0A086MQR6</accession>
<keyword evidence="4 8" id="KW-0249">Electron transport</keyword>
<keyword evidence="10" id="KW-1185">Reference proteome</keyword>
<comment type="cofactor">
    <cofactor evidence="1">
        <name>[3Fe-4S] cluster</name>
        <dbReference type="ChEBI" id="CHEBI:21137"/>
    </cofactor>
</comment>
<dbReference type="RefSeq" id="WP_043386536.1">
    <property type="nucleotide sequence ID" value="NZ_BMTT01000021.1"/>
</dbReference>
<dbReference type="PANTHER" id="PTHR36923">
    <property type="entry name" value="FERREDOXIN"/>
    <property type="match status" value="1"/>
</dbReference>
<evidence type="ECO:0000256" key="1">
    <source>
        <dbReference type="ARBA" id="ARBA00001927"/>
    </source>
</evidence>
<evidence type="ECO:0000256" key="7">
    <source>
        <dbReference type="ARBA" id="ARBA00023291"/>
    </source>
</evidence>
<dbReference type="Gene3D" id="3.30.70.20">
    <property type="match status" value="1"/>
</dbReference>
<sequence length="64" mass="6641">MKINVDRSRCVGAGQCVLTAPALFDQGEEDGLVEVLEAEPDATQAAAARMAAQVCPSGTITLIH</sequence>
<dbReference type="InterPro" id="IPR017896">
    <property type="entry name" value="4Fe4S_Fe-S-bd"/>
</dbReference>
<dbReference type="InterPro" id="IPR001080">
    <property type="entry name" value="3Fe4S_ferredoxin"/>
</dbReference>
<dbReference type="GO" id="GO:0005506">
    <property type="term" value="F:iron ion binding"/>
    <property type="evidence" value="ECO:0007669"/>
    <property type="project" value="UniProtKB-UniRule"/>
</dbReference>
<keyword evidence="3 8" id="KW-0479">Metal-binding</keyword>
<dbReference type="AlphaFoldDB" id="A0A086MQR6"/>
<dbReference type="STRING" id="1915400.FM21_35845"/>
<dbReference type="EMBL" id="JNFQ01000009">
    <property type="protein sequence ID" value="KFG71234.1"/>
    <property type="molecule type" value="Genomic_DNA"/>
</dbReference>
<keyword evidence="7" id="KW-0003">3Fe-4S</keyword>
<keyword evidence="5 8" id="KW-0408">Iron</keyword>
<reference evidence="9 10" key="1">
    <citation type="submission" date="2014-05" db="EMBL/GenBank/DDBJ databases">
        <title>Complete genome sequence of the Streptomyces mutabilis TRM45540.</title>
        <authorList>
            <person name="Luo X."/>
            <person name="Zhang L."/>
        </authorList>
    </citation>
    <scope>NUCLEOTIDE SEQUENCE [LARGE SCALE GENOMIC DNA]</scope>
    <source>
        <strain evidence="9 10">TRM45540</strain>
    </source>
</reference>
<keyword evidence="6 8" id="KW-0411">Iron-sulfur</keyword>
<dbReference type="PANTHER" id="PTHR36923:SF3">
    <property type="entry name" value="FERREDOXIN"/>
    <property type="match status" value="1"/>
</dbReference>
<dbReference type="InterPro" id="IPR051269">
    <property type="entry name" value="Fe-S_cluster_ET"/>
</dbReference>
<gene>
    <name evidence="9" type="ORF">FM21_35845</name>
</gene>
<evidence type="ECO:0000256" key="6">
    <source>
        <dbReference type="ARBA" id="ARBA00023014"/>
    </source>
</evidence>
<dbReference type="GO" id="GO:0051538">
    <property type="term" value="F:3 iron, 4 sulfur cluster binding"/>
    <property type="evidence" value="ECO:0007669"/>
    <property type="project" value="UniProtKB-KW"/>
</dbReference>
<evidence type="ECO:0000313" key="10">
    <source>
        <dbReference type="Proteomes" id="UP000029095"/>
    </source>
</evidence>
<dbReference type="PROSITE" id="PS51379">
    <property type="entry name" value="4FE4S_FER_2"/>
    <property type="match status" value="1"/>
</dbReference>
<organism evidence="9 10">
    <name type="scientific">Streptomyces mutabilis</name>
    <dbReference type="NCBI Taxonomy" id="67332"/>
    <lineage>
        <taxon>Bacteria</taxon>
        <taxon>Bacillati</taxon>
        <taxon>Actinomycetota</taxon>
        <taxon>Actinomycetes</taxon>
        <taxon>Kitasatosporales</taxon>
        <taxon>Streptomycetaceae</taxon>
        <taxon>Streptomyces</taxon>
    </lineage>
</organism>
<comment type="caution">
    <text evidence="9">The sequence shown here is derived from an EMBL/GenBank/DDBJ whole genome shotgun (WGS) entry which is preliminary data.</text>
</comment>
<evidence type="ECO:0000313" key="9">
    <source>
        <dbReference type="EMBL" id="KFG71234.1"/>
    </source>
</evidence>
<dbReference type="SUPFAM" id="SSF54862">
    <property type="entry name" value="4Fe-4S ferredoxins"/>
    <property type="match status" value="1"/>
</dbReference>
<evidence type="ECO:0000256" key="4">
    <source>
        <dbReference type="ARBA" id="ARBA00022982"/>
    </source>
</evidence>
<evidence type="ECO:0000256" key="8">
    <source>
        <dbReference type="RuleBase" id="RU368020"/>
    </source>
</evidence>
<keyword evidence="2 8" id="KW-0813">Transport</keyword>
<dbReference type="GO" id="GO:0009055">
    <property type="term" value="F:electron transfer activity"/>
    <property type="evidence" value="ECO:0007669"/>
    <property type="project" value="UniProtKB-UniRule"/>
</dbReference>
<dbReference type="HOGENOM" id="CLU_139698_6_0_11"/>
<proteinExistence type="predicted"/>
<evidence type="ECO:0000256" key="3">
    <source>
        <dbReference type="ARBA" id="ARBA00022723"/>
    </source>
</evidence>